<reference evidence="1" key="1">
    <citation type="submission" date="2018-05" db="EMBL/GenBank/DDBJ databases">
        <title>Draft genome of Mucuna pruriens seed.</title>
        <authorList>
            <person name="Nnadi N.E."/>
            <person name="Vos R."/>
            <person name="Hasami M.H."/>
            <person name="Devisetty U.K."/>
            <person name="Aguiy J.C."/>
        </authorList>
    </citation>
    <scope>NUCLEOTIDE SEQUENCE [LARGE SCALE GENOMIC DNA]</scope>
    <source>
        <strain evidence="1">JCA_2017</strain>
    </source>
</reference>
<organism evidence="1 2">
    <name type="scientific">Mucuna pruriens</name>
    <name type="common">Velvet bean</name>
    <name type="synonym">Dolichos pruriens</name>
    <dbReference type="NCBI Taxonomy" id="157652"/>
    <lineage>
        <taxon>Eukaryota</taxon>
        <taxon>Viridiplantae</taxon>
        <taxon>Streptophyta</taxon>
        <taxon>Embryophyta</taxon>
        <taxon>Tracheophyta</taxon>
        <taxon>Spermatophyta</taxon>
        <taxon>Magnoliopsida</taxon>
        <taxon>eudicotyledons</taxon>
        <taxon>Gunneridae</taxon>
        <taxon>Pentapetalae</taxon>
        <taxon>rosids</taxon>
        <taxon>fabids</taxon>
        <taxon>Fabales</taxon>
        <taxon>Fabaceae</taxon>
        <taxon>Papilionoideae</taxon>
        <taxon>50 kb inversion clade</taxon>
        <taxon>NPAAA clade</taxon>
        <taxon>indigoferoid/millettioid clade</taxon>
        <taxon>Phaseoleae</taxon>
        <taxon>Mucuna</taxon>
    </lineage>
</organism>
<comment type="caution">
    <text evidence="1">The sequence shown here is derived from an EMBL/GenBank/DDBJ whole genome shotgun (WGS) entry which is preliminary data.</text>
</comment>
<dbReference type="EMBL" id="QJKJ01007246">
    <property type="protein sequence ID" value="RDX83792.1"/>
    <property type="molecule type" value="Genomic_DNA"/>
</dbReference>
<dbReference type="Proteomes" id="UP000257109">
    <property type="component" value="Unassembled WGS sequence"/>
</dbReference>
<gene>
    <name evidence="1" type="ORF">CR513_35257</name>
</gene>
<sequence>FLLFSLHFLHCLRCWGCLWVFCWWVWLPLPPSLINSSSPAGLWTISSMTDNFLNSNLIIILVLDLDPRASICLGKLPSSLSLWRVILLEPLLLSICHQTVQVTTNLILSFWATPLVSLTQSKRTCM</sequence>
<evidence type="ECO:0000313" key="1">
    <source>
        <dbReference type="EMBL" id="RDX83792.1"/>
    </source>
</evidence>
<name>A0A371FZU2_MUCPR</name>
<evidence type="ECO:0000313" key="2">
    <source>
        <dbReference type="Proteomes" id="UP000257109"/>
    </source>
</evidence>
<protein>
    <submittedName>
        <fullName evidence="1">Uncharacterized protein</fullName>
    </submittedName>
</protein>
<keyword evidence="2" id="KW-1185">Reference proteome</keyword>
<accession>A0A371FZU2</accession>
<proteinExistence type="predicted"/>
<feature type="non-terminal residue" evidence="1">
    <location>
        <position position="1"/>
    </location>
</feature>
<dbReference type="AlphaFoldDB" id="A0A371FZU2"/>